<dbReference type="EMBL" id="BSDC01000001">
    <property type="protein sequence ID" value="GLH66835.1"/>
    <property type="molecule type" value="Genomic_DNA"/>
</dbReference>
<keyword evidence="2" id="KW-1003">Cell membrane</keyword>
<sequence length="437" mass="47271">MSEETFILRSPGPSLLDGEAPAPPARSRGFSLAMLWEVVRTGLVELWAHKVRSLLTLTLLMLGVFALVVMTSVLDGVMDKISTGFAGMSWDGTVRIAPKTAETAEERSRFVMSPGLRQEDLSRLTAPHPKVLAFLPRAQRTSSVRITGDTERIFVTGVTPDYAVWMNRPIGLGRGLTEDDQRRRSTVAVVGATLAAKLFGGADPVGRDLVVEGVPFRIVGVQAPGQIFNEENYTDANGILIPLEAYMDRMDPAHKLAQVTVKLRRTEDLGEVSAMLLSRVRQAHHGIEDAEVVDLDAEAAKAYQNFLEQMHGWKVVLLSLAGTVLLVGGVGVLSVMLISFSDRRFEIGLRKALGASDHEIFIQFLLEAVVLAAIGALLGTVSGGLLCQALSASFPYGLVVNPVGLITAWIVALALAVVFGLYPAFRAMRLSPMEAMR</sequence>
<feature type="transmembrane region" description="Helical" evidence="8">
    <location>
        <begin position="406"/>
        <end position="425"/>
    </location>
</feature>
<evidence type="ECO:0000259" key="9">
    <source>
        <dbReference type="Pfam" id="PF02687"/>
    </source>
</evidence>
<dbReference type="Pfam" id="PF12704">
    <property type="entry name" value="MacB_PCD"/>
    <property type="match status" value="1"/>
</dbReference>
<gene>
    <name evidence="11" type="ORF">GETHED_11990</name>
</gene>
<keyword evidence="5 8" id="KW-0472">Membrane</keyword>
<keyword evidence="4 8" id="KW-1133">Transmembrane helix</keyword>
<comment type="caution">
    <text evidence="11">The sequence shown here is derived from an EMBL/GenBank/DDBJ whole genome shotgun (WGS) entry which is preliminary data.</text>
</comment>
<proteinExistence type="inferred from homology"/>
<dbReference type="InterPro" id="IPR050250">
    <property type="entry name" value="Macrolide_Exporter_MacB"/>
</dbReference>
<keyword evidence="12" id="KW-1185">Reference proteome</keyword>
<comment type="similarity">
    <text evidence="6">Belongs to the ABC-4 integral membrane protein family.</text>
</comment>
<evidence type="ECO:0000256" key="3">
    <source>
        <dbReference type="ARBA" id="ARBA00022692"/>
    </source>
</evidence>
<comment type="subcellular location">
    <subcellularLocation>
        <location evidence="1">Cell membrane</location>
        <topology evidence="1">Multi-pass membrane protein</topology>
    </subcellularLocation>
</comment>
<dbReference type="PANTHER" id="PTHR30572:SF4">
    <property type="entry name" value="ABC TRANSPORTER PERMEASE YTRF"/>
    <property type="match status" value="1"/>
</dbReference>
<protein>
    <submittedName>
        <fullName evidence="11">ABC transporter permease</fullName>
    </submittedName>
</protein>
<evidence type="ECO:0000256" key="8">
    <source>
        <dbReference type="SAM" id="Phobius"/>
    </source>
</evidence>
<dbReference type="InterPro" id="IPR003838">
    <property type="entry name" value="ABC3_permease_C"/>
</dbReference>
<dbReference type="RefSeq" id="WP_285607491.1">
    <property type="nucleotide sequence ID" value="NZ_BSDC01000001.1"/>
</dbReference>
<evidence type="ECO:0000256" key="1">
    <source>
        <dbReference type="ARBA" id="ARBA00004651"/>
    </source>
</evidence>
<evidence type="ECO:0000313" key="12">
    <source>
        <dbReference type="Proteomes" id="UP001165044"/>
    </source>
</evidence>
<feature type="transmembrane region" description="Helical" evidence="8">
    <location>
        <begin position="360"/>
        <end position="386"/>
    </location>
</feature>
<dbReference type="InterPro" id="IPR025857">
    <property type="entry name" value="MacB_PCD"/>
</dbReference>
<dbReference type="Proteomes" id="UP001165044">
    <property type="component" value="Unassembled WGS sequence"/>
</dbReference>
<feature type="domain" description="ABC3 transporter permease C-terminal" evidence="9">
    <location>
        <begin position="320"/>
        <end position="432"/>
    </location>
</feature>
<feature type="transmembrane region" description="Helical" evidence="8">
    <location>
        <begin position="315"/>
        <end position="340"/>
    </location>
</feature>
<accession>A0ABQ5PWJ4</accession>
<feature type="domain" description="MacB-like periplasmic core" evidence="10">
    <location>
        <begin position="53"/>
        <end position="275"/>
    </location>
</feature>
<feature type="region of interest" description="Disordered" evidence="7">
    <location>
        <begin position="1"/>
        <end position="21"/>
    </location>
</feature>
<evidence type="ECO:0000256" key="7">
    <source>
        <dbReference type="SAM" id="MobiDB-lite"/>
    </source>
</evidence>
<evidence type="ECO:0000256" key="5">
    <source>
        <dbReference type="ARBA" id="ARBA00023136"/>
    </source>
</evidence>
<feature type="transmembrane region" description="Helical" evidence="8">
    <location>
        <begin position="54"/>
        <end position="74"/>
    </location>
</feature>
<evidence type="ECO:0000313" key="11">
    <source>
        <dbReference type="EMBL" id="GLH66835.1"/>
    </source>
</evidence>
<dbReference type="Pfam" id="PF02687">
    <property type="entry name" value="FtsX"/>
    <property type="match status" value="1"/>
</dbReference>
<evidence type="ECO:0000259" key="10">
    <source>
        <dbReference type="Pfam" id="PF12704"/>
    </source>
</evidence>
<evidence type="ECO:0000256" key="2">
    <source>
        <dbReference type="ARBA" id="ARBA00022475"/>
    </source>
</evidence>
<evidence type="ECO:0000256" key="6">
    <source>
        <dbReference type="ARBA" id="ARBA00038076"/>
    </source>
</evidence>
<dbReference type="PANTHER" id="PTHR30572">
    <property type="entry name" value="MEMBRANE COMPONENT OF TRANSPORTER-RELATED"/>
    <property type="match status" value="1"/>
</dbReference>
<organism evidence="11 12">
    <name type="scientific">Geothrix edaphica</name>
    <dbReference type="NCBI Taxonomy" id="2927976"/>
    <lineage>
        <taxon>Bacteria</taxon>
        <taxon>Pseudomonadati</taxon>
        <taxon>Acidobacteriota</taxon>
        <taxon>Holophagae</taxon>
        <taxon>Holophagales</taxon>
        <taxon>Holophagaceae</taxon>
        <taxon>Geothrix</taxon>
    </lineage>
</organism>
<name>A0ABQ5PWJ4_9BACT</name>
<reference evidence="11" key="1">
    <citation type="journal article" date="2023" name="Antonie Van Leeuwenhoek">
        <title>Mesoterricola silvestris gen. nov., sp. nov., Mesoterricola sediminis sp. nov., Geothrix oryzae sp. nov., Geothrix edaphica sp. nov., Geothrix rubra sp. nov., and Geothrix limicola sp. nov., six novel members of Acidobacteriota isolated from soils.</title>
        <authorList>
            <person name="Itoh H."/>
            <person name="Sugisawa Y."/>
            <person name="Mise K."/>
            <person name="Xu Z."/>
            <person name="Kuniyasu M."/>
            <person name="Ushijima N."/>
            <person name="Kawano K."/>
            <person name="Kobayashi E."/>
            <person name="Shiratori Y."/>
            <person name="Masuda Y."/>
            <person name="Senoo K."/>
        </authorList>
    </citation>
    <scope>NUCLEOTIDE SEQUENCE</scope>
    <source>
        <strain evidence="11">Red802</strain>
    </source>
</reference>
<evidence type="ECO:0000256" key="4">
    <source>
        <dbReference type="ARBA" id="ARBA00022989"/>
    </source>
</evidence>
<keyword evidence="3 8" id="KW-0812">Transmembrane</keyword>